<keyword evidence="10" id="KW-0378">Hydrolase</keyword>
<keyword evidence="11" id="KW-1185">Reference proteome</keyword>
<protein>
    <submittedName>
        <fullName evidence="10">Alpha/beta-Hydrolase</fullName>
    </submittedName>
</protein>
<evidence type="ECO:0000313" key="11">
    <source>
        <dbReference type="Proteomes" id="UP000016922"/>
    </source>
</evidence>
<dbReference type="AlphaFoldDB" id="S3DMM8"/>
<dbReference type="GO" id="GO:0005739">
    <property type="term" value="C:mitochondrion"/>
    <property type="evidence" value="ECO:0007669"/>
    <property type="project" value="UniProtKB-SubCell"/>
</dbReference>
<dbReference type="OrthoDB" id="1658288at2759"/>
<dbReference type="eggNOG" id="KOG2029">
    <property type="taxonomic scope" value="Eukaryota"/>
</dbReference>
<dbReference type="EMBL" id="KE145358">
    <property type="protein sequence ID" value="EPE33326.1"/>
    <property type="molecule type" value="Genomic_DNA"/>
</dbReference>
<accession>S3DMM8</accession>
<evidence type="ECO:0000256" key="6">
    <source>
        <dbReference type="ARBA" id="ARBA00023128"/>
    </source>
</evidence>
<dbReference type="InterPro" id="IPR052374">
    <property type="entry name" value="SERAC1"/>
</dbReference>
<dbReference type="GeneID" id="19465392"/>
<dbReference type="PANTHER" id="PTHR48182:SF2">
    <property type="entry name" value="PROTEIN SERAC1"/>
    <property type="match status" value="1"/>
</dbReference>
<evidence type="ECO:0000256" key="1">
    <source>
        <dbReference type="ARBA" id="ARBA00004173"/>
    </source>
</evidence>
<evidence type="ECO:0000256" key="8">
    <source>
        <dbReference type="SAM" id="MobiDB-lite"/>
    </source>
</evidence>
<evidence type="ECO:0000256" key="4">
    <source>
        <dbReference type="ARBA" id="ARBA00007920"/>
    </source>
</evidence>
<feature type="domain" description="DUF676" evidence="9">
    <location>
        <begin position="308"/>
        <end position="428"/>
    </location>
</feature>
<dbReference type="PANTHER" id="PTHR48182">
    <property type="entry name" value="PROTEIN SERAC1"/>
    <property type="match status" value="1"/>
</dbReference>
<dbReference type="HOGENOM" id="CLU_521797_0_0_1"/>
<gene>
    <name evidence="10" type="ORF">GLAREA_06338</name>
</gene>
<evidence type="ECO:0000313" key="10">
    <source>
        <dbReference type="EMBL" id="EPE33326.1"/>
    </source>
</evidence>
<sequence>MAFGIGLSNALNPMETFWETTHTRAKTESVSNGTFKQSIPSIAVGSQKPLAKRVAANGIDTPTLGHKARIDNSFRGRELPGLLNASQLSLLESVHEPDSRPKSFNFDGNSIVSADSDGEPILLEAEENKFGRFIEMTRIDPPMRRNHTVNNMADYIYTPISRPSISPQHTHSSMGLPSTLTSTTDTNNQSSFQLPMRILTPTGLSVIYQPACDCNVAADIIFVHGLFGHTEHTWTFNGPQAPISKSDIWSLYGLASKVDDLGHKPSPKAPKIFWPEKLLPVSFPNSRMFTWGFQSDIKMFFDSSDDKNTLDYLANRLLEDVLDHNWRGRCSERPIVFLAHSLGGLIVKKALLQSNAGSPLRNIRELRDATTAVLFLGTPHHGYEPDRPMLDIVTKIMNANGQPTPRSTMKLLAEQLKEIDFDEMHQRFRNMVAIQRRKGSDINIHNFLENKGMPLFGNWRIWGHIVPAGAASDEKDFNKSYIEKDHVGLPRFEHSLDAGYLVIRDVIMMSINRGPMRIMNPG</sequence>
<evidence type="ECO:0000256" key="5">
    <source>
        <dbReference type="ARBA" id="ARBA00022824"/>
    </source>
</evidence>
<comment type="similarity">
    <text evidence="4">Belongs to the putative lipase ROG1 family.</text>
</comment>
<dbReference type="GO" id="GO:0016020">
    <property type="term" value="C:membrane"/>
    <property type="evidence" value="ECO:0007669"/>
    <property type="project" value="UniProtKB-SubCell"/>
</dbReference>
<dbReference type="Pfam" id="PF05057">
    <property type="entry name" value="DUF676"/>
    <property type="match status" value="1"/>
</dbReference>
<evidence type="ECO:0000256" key="3">
    <source>
        <dbReference type="ARBA" id="ARBA00004370"/>
    </source>
</evidence>
<reference evidence="10 11" key="1">
    <citation type="journal article" date="2013" name="BMC Genomics">
        <title>Genomics-driven discovery of the pneumocandin biosynthetic gene cluster in the fungus Glarea lozoyensis.</title>
        <authorList>
            <person name="Chen L."/>
            <person name="Yue Q."/>
            <person name="Zhang X."/>
            <person name="Xiang M."/>
            <person name="Wang C."/>
            <person name="Li S."/>
            <person name="Che Y."/>
            <person name="Ortiz-Lopez F.J."/>
            <person name="Bills G.F."/>
            <person name="Liu X."/>
            <person name="An Z."/>
        </authorList>
    </citation>
    <scope>NUCLEOTIDE SEQUENCE [LARGE SCALE GENOMIC DNA]</scope>
    <source>
        <strain evidence="11">ATCC 20868 / MF5171</strain>
    </source>
</reference>
<dbReference type="InterPro" id="IPR007751">
    <property type="entry name" value="DUF676_lipase-like"/>
</dbReference>
<dbReference type="InterPro" id="IPR029058">
    <property type="entry name" value="AB_hydrolase_fold"/>
</dbReference>
<evidence type="ECO:0000256" key="7">
    <source>
        <dbReference type="ARBA" id="ARBA00023136"/>
    </source>
</evidence>
<organism evidence="10 11">
    <name type="scientific">Glarea lozoyensis (strain ATCC 20868 / MF5171)</name>
    <dbReference type="NCBI Taxonomy" id="1116229"/>
    <lineage>
        <taxon>Eukaryota</taxon>
        <taxon>Fungi</taxon>
        <taxon>Dikarya</taxon>
        <taxon>Ascomycota</taxon>
        <taxon>Pezizomycotina</taxon>
        <taxon>Leotiomycetes</taxon>
        <taxon>Helotiales</taxon>
        <taxon>Helotiaceae</taxon>
        <taxon>Glarea</taxon>
    </lineage>
</organism>
<dbReference type="KEGG" id="glz:GLAREA_06338"/>
<dbReference type="SUPFAM" id="SSF53474">
    <property type="entry name" value="alpha/beta-Hydrolases"/>
    <property type="match status" value="1"/>
</dbReference>
<evidence type="ECO:0000259" key="9">
    <source>
        <dbReference type="Pfam" id="PF05057"/>
    </source>
</evidence>
<dbReference type="GO" id="GO:0016787">
    <property type="term" value="F:hydrolase activity"/>
    <property type="evidence" value="ECO:0007669"/>
    <property type="project" value="UniProtKB-KW"/>
</dbReference>
<dbReference type="RefSeq" id="XP_008079943.1">
    <property type="nucleotide sequence ID" value="XM_008081752.1"/>
</dbReference>
<dbReference type="Gene3D" id="3.40.50.1820">
    <property type="entry name" value="alpha/beta hydrolase"/>
    <property type="match status" value="1"/>
</dbReference>
<keyword evidence="7" id="KW-0472">Membrane</keyword>
<dbReference type="GO" id="GO:0005783">
    <property type="term" value="C:endoplasmic reticulum"/>
    <property type="evidence" value="ECO:0007669"/>
    <property type="project" value="UniProtKB-SubCell"/>
</dbReference>
<feature type="region of interest" description="Disordered" evidence="8">
    <location>
        <begin position="166"/>
        <end position="187"/>
    </location>
</feature>
<evidence type="ECO:0000256" key="2">
    <source>
        <dbReference type="ARBA" id="ARBA00004240"/>
    </source>
</evidence>
<proteinExistence type="inferred from homology"/>
<name>S3DMM8_GLAL2</name>
<keyword evidence="6" id="KW-0496">Mitochondrion</keyword>
<dbReference type="Proteomes" id="UP000016922">
    <property type="component" value="Unassembled WGS sequence"/>
</dbReference>
<comment type="subcellular location">
    <subcellularLocation>
        <location evidence="2">Endoplasmic reticulum</location>
    </subcellularLocation>
    <subcellularLocation>
        <location evidence="3">Membrane</location>
    </subcellularLocation>
    <subcellularLocation>
        <location evidence="1">Mitochondrion</location>
    </subcellularLocation>
</comment>
<keyword evidence="5" id="KW-0256">Endoplasmic reticulum</keyword>